<sequence length="849" mass="93962">MAATKTRPPPFTPRRPRSLSATPDPENAPQHTSHPPPTAQRTIGQLRAPTPQQQVPRKITASVSVESRTRANLKVKTGPAAPPPRSKTPVAAARPRTPGTPKRSETPHTPRRGGTDSPAASPTKSGFIGLSGPGETPIDPEDGLVDCENVEVDLSQEIDPRDLDFSHGPDHGAEDKVLVSIRLRPTNGEVECWDVNRSQHTLKVQEQYARASGTSPPEFCFDEVLTGSDNKVVYNAAAKSHVRAAMDGFNSVIFAYGQTASGKTFTLSGSDDEPGIIPRAMKDVFGYIRRTPSREFLLRASYLEIYNEQIHDLLSTASLAQPVQLQGAGPNVIITPLREEVVTSLKGVREVIERGNGNRRTATTDWNERSSRSHSVFRLVIESRERTTAIETVMPTSVSGGNVPQTLGGPLLQAKNGRSVRTSVLSLIDLAGSEKATSDKDRTREGRYINTSLLTLGTVIGTLAENAAKGKNDHVPYRNSKLTRMLQPCLSGNARISVVCTLNPTPNAIPESTSTLLFAQRVKKVAINATKKEIVDTDALIERYRKEIEDLKRRLDEREKDAPVKNRRLSAREQVDESRAMHDLQSRIKQLTKLILTSQTVDENKNDGEESPTKLNFDLSTYELQQELLLARRELDIQANQILSLEAALSACPPLPADAPEDEKDKLIIEQTRTIRELEIVVRGYEDNLGEPLRAVREDVEREWIGKVEEERKVREEKEAWAQELIRQLEREKQLRQKLEDEKRALQIFVTDIEQISFRSRTGTQLPRPSMSGATAFAEMRRRSNTVGNATGLSDATNTNSPSPFKMDGSKLKPSLLDQRLEEIDEAGESSPVPSRFLPVLGDKENLAL</sequence>
<dbReference type="GO" id="GO:0005874">
    <property type="term" value="C:microtubule"/>
    <property type="evidence" value="ECO:0007669"/>
    <property type="project" value="UniProtKB-KW"/>
</dbReference>
<dbReference type="GO" id="GO:0007018">
    <property type="term" value="P:microtubule-based movement"/>
    <property type="evidence" value="ECO:0007669"/>
    <property type="project" value="InterPro"/>
</dbReference>
<keyword evidence="1 5" id="KW-0547">Nucleotide-binding</keyword>
<dbReference type="PANTHER" id="PTHR47968">
    <property type="entry name" value="CENTROMERE PROTEIN E"/>
    <property type="match status" value="1"/>
</dbReference>
<feature type="region of interest" description="Disordered" evidence="8">
    <location>
        <begin position="1"/>
        <end position="143"/>
    </location>
</feature>
<keyword evidence="6" id="KW-0493">Microtubule</keyword>
<evidence type="ECO:0000256" key="5">
    <source>
        <dbReference type="PROSITE-ProRule" id="PRU00283"/>
    </source>
</evidence>
<dbReference type="SMART" id="SM00129">
    <property type="entry name" value="KISc"/>
    <property type="match status" value="1"/>
</dbReference>
<gene>
    <name evidence="10" type="ORF">EXIGLDRAFT_679153</name>
</gene>
<feature type="compositionally biased region" description="Polar residues" evidence="8">
    <location>
        <begin position="50"/>
        <end position="66"/>
    </location>
</feature>
<keyword evidence="2 5" id="KW-0067">ATP-binding</keyword>
<proteinExistence type="inferred from homology"/>
<feature type="coiled-coil region" evidence="7">
    <location>
        <begin position="527"/>
        <end position="561"/>
    </location>
</feature>
<dbReference type="InterPro" id="IPR019821">
    <property type="entry name" value="Kinesin_motor_CS"/>
</dbReference>
<dbReference type="GO" id="GO:0005524">
    <property type="term" value="F:ATP binding"/>
    <property type="evidence" value="ECO:0007669"/>
    <property type="project" value="UniProtKB-UniRule"/>
</dbReference>
<dbReference type="Gene3D" id="3.40.850.10">
    <property type="entry name" value="Kinesin motor domain"/>
    <property type="match status" value="1"/>
</dbReference>
<dbReference type="PROSITE" id="PS50067">
    <property type="entry name" value="KINESIN_MOTOR_2"/>
    <property type="match status" value="1"/>
</dbReference>
<reference evidence="10 11" key="1">
    <citation type="journal article" date="2016" name="Mol. Biol. Evol.">
        <title>Comparative Genomics of Early-Diverging Mushroom-Forming Fungi Provides Insights into the Origins of Lignocellulose Decay Capabilities.</title>
        <authorList>
            <person name="Nagy L.G."/>
            <person name="Riley R."/>
            <person name="Tritt A."/>
            <person name="Adam C."/>
            <person name="Daum C."/>
            <person name="Floudas D."/>
            <person name="Sun H."/>
            <person name="Yadav J.S."/>
            <person name="Pangilinan J."/>
            <person name="Larsson K.H."/>
            <person name="Matsuura K."/>
            <person name="Barry K."/>
            <person name="Labutti K."/>
            <person name="Kuo R."/>
            <person name="Ohm R.A."/>
            <person name="Bhattacharya S.S."/>
            <person name="Shirouzu T."/>
            <person name="Yoshinaga Y."/>
            <person name="Martin F.M."/>
            <person name="Grigoriev I.V."/>
            <person name="Hibbett D.S."/>
        </authorList>
    </citation>
    <scope>NUCLEOTIDE SEQUENCE [LARGE SCALE GENOMIC DNA]</scope>
    <source>
        <strain evidence="10 11">HHB12029</strain>
    </source>
</reference>
<feature type="compositionally biased region" description="Polar residues" evidence="8">
    <location>
        <begin position="29"/>
        <end position="43"/>
    </location>
</feature>
<dbReference type="GO" id="GO:0003777">
    <property type="term" value="F:microtubule motor activity"/>
    <property type="evidence" value="ECO:0007669"/>
    <property type="project" value="InterPro"/>
</dbReference>
<keyword evidence="3 7" id="KW-0175">Coiled coil</keyword>
<dbReference type="STRING" id="1314781.A0A165F2S5"/>
<keyword evidence="11" id="KW-1185">Reference proteome</keyword>
<evidence type="ECO:0000256" key="2">
    <source>
        <dbReference type="ARBA" id="ARBA00022840"/>
    </source>
</evidence>
<name>A0A165F2S5_EXIGL</name>
<evidence type="ECO:0000256" key="8">
    <source>
        <dbReference type="SAM" id="MobiDB-lite"/>
    </source>
</evidence>
<feature type="coiled-coil region" evidence="7">
    <location>
        <begin position="722"/>
        <end position="749"/>
    </location>
</feature>
<dbReference type="InterPro" id="IPR027640">
    <property type="entry name" value="Kinesin-like_fam"/>
</dbReference>
<evidence type="ECO:0000256" key="7">
    <source>
        <dbReference type="SAM" id="Coils"/>
    </source>
</evidence>
<organism evidence="10 11">
    <name type="scientific">Exidia glandulosa HHB12029</name>
    <dbReference type="NCBI Taxonomy" id="1314781"/>
    <lineage>
        <taxon>Eukaryota</taxon>
        <taxon>Fungi</taxon>
        <taxon>Dikarya</taxon>
        <taxon>Basidiomycota</taxon>
        <taxon>Agaricomycotina</taxon>
        <taxon>Agaricomycetes</taxon>
        <taxon>Auriculariales</taxon>
        <taxon>Exidiaceae</taxon>
        <taxon>Exidia</taxon>
    </lineage>
</organism>
<evidence type="ECO:0000256" key="4">
    <source>
        <dbReference type="ARBA" id="ARBA00023175"/>
    </source>
</evidence>
<dbReference type="Pfam" id="PF00225">
    <property type="entry name" value="Kinesin"/>
    <property type="match status" value="1"/>
</dbReference>
<evidence type="ECO:0000256" key="6">
    <source>
        <dbReference type="RuleBase" id="RU000394"/>
    </source>
</evidence>
<protein>
    <recommendedName>
        <fullName evidence="6">Kinesin-like protein</fullName>
    </recommendedName>
</protein>
<accession>A0A165F2S5</accession>
<dbReference type="OrthoDB" id="3176171at2759"/>
<dbReference type="InterPro" id="IPR001752">
    <property type="entry name" value="Kinesin_motor_dom"/>
</dbReference>
<dbReference type="EMBL" id="KV426104">
    <property type="protein sequence ID" value="KZV88256.1"/>
    <property type="molecule type" value="Genomic_DNA"/>
</dbReference>
<evidence type="ECO:0000259" key="9">
    <source>
        <dbReference type="PROSITE" id="PS50067"/>
    </source>
</evidence>
<comment type="similarity">
    <text evidence="5 6">Belongs to the TRAFAC class myosin-kinesin ATPase superfamily. Kinesin family.</text>
</comment>
<evidence type="ECO:0000313" key="11">
    <source>
        <dbReference type="Proteomes" id="UP000077266"/>
    </source>
</evidence>
<dbReference type="AlphaFoldDB" id="A0A165F2S5"/>
<feature type="compositionally biased region" description="Polar residues" evidence="8">
    <location>
        <begin position="787"/>
        <end position="803"/>
    </location>
</feature>
<dbReference type="InParanoid" id="A0A165F2S5"/>
<dbReference type="InterPro" id="IPR036961">
    <property type="entry name" value="Kinesin_motor_dom_sf"/>
</dbReference>
<keyword evidence="4 5" id="KW-0505">Motor protein</keyword>
<feature type="binding site" evidence="5">
    <location>
        <begin position="257"/>
        <end position="264"/>
    </location>
    <ligand>
        <name>ATP</name>
        <dbReference type="ChEBI" id="CHEBI:30616"/>
    </ligand>
</feature>
<feature type="domain" description="Kinesin motor" evidence="9">
    <location>
        <begin position="176"/>
        <end position="525"/>
    </location>
</feature>
<evidence type="ECO:0000313" key="10">
    <source>
        <dbReference type="EMBL" id="KZV88256.1"/>
    </source>
</evidence>
<dbReference type="PROSITE" id="PS00411">
    <property type="entry name" value="KINESIN_MOTOR_1"/>
    <property type="match status" value="1"/>
</dbReference>
<dbReference type="SUPFAM" id="SSF52540">
    <property type="entry name" value="P-loop containing nucleoside triphosphate hydrolases"/>
    <property type="match status" value="1"/>
</dbReference>
<dbReference type="GO" id="GO:0008017">
    <property type="term" value="F:microtubule binding"/>
    <property type="evidence" value="ECO:0007669"/>
    <property type="project" value="InterPro"/>
</dbReference>
<feature type="region of interest" description="Disordered" evidence="8">
    <location>
        <begin position="787"/>
        <end position="849"/>
    </location>
</feature>
<dbReference type="InterPro" id="IPR027417">
    <property type="entry name" value="P-loop_NTPase"/>
</dbReference>
<evidence type="ECO:0000256" key="1">
    <source>
        <dbReference type="ARBA" id="ARBA00022741"/>
    </source>
</evidence>
<dbReference type="PANTHER" id="PTHR47968:SF75">
    <property type="entry name" value="CENTROMERE-ASSOCIATED PROTEIN E"/>
    <property type="match status" value="1"/>
</dbReference>
<dbReference type="Proteomes" id="UP000077266">
    <property type="component" value="Unassembled WGS sequence"/>
</dbReference>
<dbReference type="PRINTS" id="PR00380">
    <property type="entry name" value="KINESINHEAVY"/>
</dbReference>
<evidence type="ECO:0000256" key="3">
    <source>
        <dbReference type="ARBA" id="ARBA00023054"/>
    </source>
</evidence>